<feature type="signal peptide" evidence="2">
    <location>
        <begin position="1"/>
        <end position="22"/>
    </location>
</feature>
<evidence type="ECO:0000313" key="4">
    <source>
        <dbReference type="EMBL" id="KAL2613343.1"/>
    </source>
</evidence>
<dbReference type="AlphaFoldDB" id="A0ABD1XWL1"/>
<gene>
    <name evidence="4" type="ORF">R1flu_025035</name>
</gene>
<dbReference type="PANTHER" id="PTHR31718">
    <property type="entry name" value="PLAT DOMAIN-CONTAINING PROTEIN"/>
    <property type="match status" value="1"/>
</dbReference>
<dbReference type="EMBL" id="JBHFFA010000007">
    <property type="protein sequence ID" value="KAL2613343.1"/>
    <property type="molecule type" value="Genomic_DNA"/>
</dbReference>
<dbReference type="InterPro" id="IPR001024">
    <property type="entry name" value="PLAT/LH2_dom"/>
</dbReference>
<organism evidence="4 5">
    <name type="scientific">Riccia fluitans</name>
    <dbReference type="NCBI Taxonomy" id="41844"/>
    <lineage>
        <taxon>Eukaryota</taxon>
        <taxon>Viridiplantae</taxon>
        <taxon>Streptophyta</taxon>
        <taxon>Embryophyta</taxon>
        <taxon>Marchantiophyta</taxon>
        <taxon>Marchantiopsida</taxon>
        <taxon>Marchantiidae</taxon>
        <taxon>Marchantiales</taxon>
        <taxon>Ricciaceae</taxon>
        <taxon>Riccia</taxon>
    </lineage>
</organism>
<dbReference type="PANTHER" id="PTHR31718:SF0">
    <property type="entry name" value="PLAT DOMAIN-CONTAINING PROTEIN 2"/>
    <property type="match status" value="1"/>
</dbReference>
<dbReference type="InterPro" id="IPR036392">
    <property type="entry name" value="PLAT/LH2_dom_sf"/>
</dbReference>
<proteinExistence type="predicted"/>
<evidence type="ECO:0000259" key="3">
    <source>
        <dbReference type="PROSITE" id="PS50095"/>
    </source>
</evidence>
<comment type="caution">
    <text evidence="4">The sequence shown here is derived from an EMBL/GenBank/DDBJ whole genome shotgun (WGS) entry which is preliminary data.</text>
</comment>
<evidence type="ECO:0000256" key="1">
    <source>
        <dbReference type="PROSITE-ProRule" id="PRU00152"/>
    </source>
</evidence>
<name>A0ABD1XWL1_9MARC</name>
<reference evidence="4 5" key="1">
    <citation type="submission" date="2024-09" db="EMBL/GenBank/DDBJ databases">
        <title>Chromosome-scale assembly of Riccia fluitans.</title>
        <authorList>
            <person name="Paukszto L."/>
            <person name="Sawicki J."/>
            <person name="Karawczyk K."/>
            <person name="Piernik-Szablinska J."/>
            <person name="Szczecinska M."/>
            <person name="Mazdziarz M."/>
        </authorList>
    </citation>
    <scope>NUCLEOTIDE SEQUENCE [LARGE SCALE GENOMIC DNA]</scope>
    <source>
        <strain evidence="4">Rf_01</strain>
        <tissue evidence="4">Aerial parts of the thallus</tissue>
    </source>
</reference>
<evidence type="ECO:0000313" key="5">
    <source>
        <dbReference type="Proteomes" id="UP001605036"/>
    </source>
</evidence>
<comment type="caution">
    <text evidence="1">Lacks conserved residue(s) required for the propagation of feature annotation.</text>
</comment>
<feature type="chain" id="PRO_5044838793" description="PLAT domain-containing protein" evidence="2">
    <location>
        <begin position="23"/>
        <end position="166"/>
    </location>
</feature>
<dbReference type="SUPFAM" id="SSF49723">
    <property type="entry name" value="Lipase/lipooxygenase domain (PLAT/LH2 domain)"/>
    <property type="match status" value="1"/>
</dbReference>
<accession>A0ABD1XWL1</accession>
<dbReference type="Pfam" id="PF01477">
    <property type="entry name" value="PLAT"/>
    <property type="match status" value="1"/>
</dbReference>
<dbReference type="Proteomes" id="UP001605036">
    <property type="component" value="Unassembled WGS sequence"/>
</dbReference>
<dbReference type="PROSITE" id="PS50095">
    <property type="entry name" value="PLAT"/>
    <property type="match status" value="1"/>
</dbReference>
<keyword evidence="2" id="KW-0732">Signal</keyword>
<dbReference type="Gene3D" id="2.60.60.20">
    <property type="entry name" value="PLAT/LH2 domain"/>
    <property type="match status" value="1"/>
</dbReference>
<evidence type="ECO:0000256" key="2">
    <source>
        <dbReference type="SAM" id="SignalP"/>
    </source>
</evidence>
<protein>
    <recommendedName>
        <fullName evidence="3">PLAT domain-containing protein</fullName>
    </recommendedName>
</protein>
<sequence>MASTRTLLAIACLASVAVLAQGDCVYTIFVKTGWLPKSGTDSSIGLEFFDKKLHSFKIDNLTQWGGGFLADEGHDYFERTQLDVFTGFGKCFDKPICGLNVTSDGSGEHPGWFAEYVEVTVSGAGQICNSHHFEVEQWLSTDTFPYSLTTYKDDCAASVKTSAAEV</sequence>
<keyword evidence="5" id="KW-1185">Reference proteome</keyword>
<feature type="domain" description="PLAT" evidence="3">
    <location>
        <begin position="24"/>
        <end position="153"/>
    </location>
</feature>